<dbReference type="GO" id="GO:0003700">
    <property type="term" value="F:DNA-binding transcription factor activity"/>
    <property type="evidence" value="ECO:0007669"/>
    <property type="project" value="InterPro"/>
</dbReference>
<feature type="domain" description="HTH araC/xylS-type" evidence="6">
    <location>
        <begin position="168"/>
        <end position="266"/>
    </location>
</feature>
<dbReference type="InterPro" id="IPR009057">
    <property type="entry name" value="Homeodomain-like_sf"/>
</dbReference>
<evidence type="ECO:0000259" key="7">
    <source>
        <dbReference type="PROSITE" id="PS50110"/>
    </source>
</evidence>
<dbReference type="GO" id="GO:0000976">
    <property type="term" value="F:transcription cis-regulatory region binding"/>
    <property type="evidence" value="ECO:0007669"/>
    <property type="project" value="TreeGrafter"/>
</dbReference>
<reference evidence="8 9" key="1">
    <citation type="submission" date="2017-06" db="EMBL/GenBank/DDBJ databases">
        <title>Genome sequencing of cyanobaciteial culture collection at National Institute for Environmental Studies (NIES).</title>
        <authorList>
            <person name="Hirose Y."/>
            <person name="Shimura Y."/>
            <person name="Fujisawa T."/>
            <person name="Nakamura Y."/>
            <person name="Kawachi M."/>
        </authorList>
    </citation>
    <scope>NUCLEOTIDE SEQUENCE [LARGE SCALE GENOMIC DNA]</scope>
    <source>
        <strain evidence="8 9">NIES-23</strain>
    </source>
</reference>
<evidence type="ECO:0000256" key="2">
    <source>
        <dbReference type="ARBA" id="ARBA00023015"/>
    </source>
</evidence>
<evidence type="ECO:0000256" key="4">
    <source>
        <dbReference type="ARBA" id="ARBA00023163"/>
    </source>
</evidence>
<keyword evidence="1 5" id="KW-0597">Phosphoprotein</keyword>
<evidence type="ECO:0000313" key="9">
    <source>
        <dbReference type="Proteomes" id="UP000217507"/>
    </source>
</evidence>
<dbReference type="Gene3D" id="1.10.10.60">
    <property type="entry name" value="Homeodomain-like"/>
    <property type="match status" value="1"/>
</dbReference>
<dbReference type="EMBL" id="AP018216">
    <property type="protein sequence ID" value="BAY71394.1"/>
    <property type="molecule type" value="Genomic_DNA"/>
</dbReference>
<dbReference type="InterPro" id="IPR001789">
    <property type="entry name" value="Sig_transdc_resp-reg_receiver"/>
</dbReference>
<dbReference type="Proteomes" id="UP000217507">
    <property type="component" value="Chromosome"/>
</dbReference>
<dbReference type="GO" id="GO:0000156">
    <property type="term" value="F:phosphorelay response regulator activity"/>
    <property type="evidence" value="ECO:0007669"/>
    <property type="project" value="TreeGrafter"/>
</dbReference>
<organism evidence="8 9">
    <name type="scientific">Trichormus variabilis NIES-23</name>
    <dbReference type="NCBI Taxonomy" id="1973479"/>
    <lineage>
        <taxon>Bacteria</taxon>
        <taxon>Bacillati</taxon>
        <taxon>Cyanobacteriota</taxon>
        <taxon>Cyanophyceae</taxon>
        <taxon>Nostocales</taxon>
        <taxon>Nostocaceae</taxon>
        <taxon>Trichormus</taxon>
    </lineage>
</organism>
<dbReference type="PROSITE" id="PS01124">
    <property type="entry name" value="HTH_ARAC_FAMILY_2"/>
    <property type="match status" value="1"/>
</dbReference>
<dbReference type="InterPro" id="IPR039420">
    <property type="entry name" value="WalR-like"/>
</dbReference>
<dbReference type="Pfam" id="PF12833">
    <property type="entry name" value="HTH_18"/>
    <property type="match status" value="1"/>
</dbReference>
<dbReference type="PANTHER" id="PTHR48111">
    <property type="entry name" value="REGULATOR OF RPOS"/>
    <property type="match status" value="1"/>
</dbReference>
<keyword evidence="3" id="KW-0238">DNA-binding</keyword>
<accession>A0A1Z4KR00</accession>
<dbReference type="SMART" id="SM00342">
    <property type="entry name" value="HTH_ARAC"/>
    <property type="match status" value="1"/>
</dbReference>
<dbReference type="Pfam" id="PF00072">
    <property type="entry name" value="Response_reg"/>
    <property type="match status" value="1"/>
</dbReference>
<dbReference type="InterPro" id="IPR018062">
    <property type="entry name" value="HTH_AraC-typ_CS"/>
</dbReference>
<dbReference type="CDD" id="cd17574">
    <property type="entry name" value="REC_OmpR"/>
    <property type="match status" value="1"/>
</dbReference>
<dbReference type="SMART" id="SM00448">
    <property type="entry name" value="REC"/>
    <property type="match status" value="1"/>
</dbReference>
<dbReference type="SUPFAM" id="SSF52172">
    <property type="entry name" value="CheY-like"/>
    <property type="match status" value="1"/>
</dbReference>
<dbReference type="Gene3D" id="3.40.50.2300">
    <property type="match status" value="1"/>
</dbReference>
<evidence type="ECO:0000256" key="1">
    <source>
        <dbReference type="ARBA" id="ARBA00022553"/>
    </source>
</evidence>
<evidence type="ECO:0000256" key="3">
    <source>
        <dbReference type="ARBA" id="ARBA00023125"/>
    </source>
</evidence>
<proteinExistence type="predicted"/>
<dbReference type="InterPro" id="IPR018060">
    <property type="entry name" value="HTH_AraC"/>
</dbReference>
<dbReference type="SUPFAM" id="SSF46689">
    <property type="entry name" value="Homeodomain-like"/>
    <property type="match status" value="2"/>
</dbReference>
<evidence type="ECO:0000256" key="5">
    <source>
        <dbReference type="PROSITE-ProRule" id="PRU00169"/>
    </source>
</evidence>
<evidence type="ECO:0000259" key="6">
    <source>
        <dbReference type="PROSITE" id="PS01124"/>
    </source>
</evidence>
<dbReference type="InterPro" id="IPR011006">
    <property type="entry name" value="CheY-like_superfamily"/>
</dbReference>
<protein>
    <submittedName>
        <fullName evidence="8">Two-component response regulator</fullName>
    </submittedName>
</protein>
<dbReference type="PANTHER" id="PTHR48111:SF4">
    <property type="entry name" value="DNA-BINDING DUAL TRANSCRIPTIONAL REGULATOR OMPR"/>
    <property type="match status" value="1"/>
</dbReference>
<keyword evidence="2" id="KW-0805">Transcription regulation</keyword>
<evidence type="ECO:0000313" key="8">
    <source>
        <dbReference type="EMBL" id="BAY71394.1"/>
    </source>
</evidence>
<dbReference type="PROSITE" id="PS50110">
    <property type="entry name" value="RESPONSE_REGULATORY"/>
    <property type="match status" value="1"/>
</dbReference>
<gene>
    <name evidence="8" type="ORF">NIES23_42120</name>
</gene>
<dbReference type="AlphaFoldDB" id="A0A1Z4KR00"/>
<dbReference type="PROSITE" id="PS00041">
    <property type="entry name" value="HTH_ARAC_FAMILY_1"/>
    <property type="match status" value="1"/>
</dbReference>
<dbReference type="GO" id="GO:0005829">
    <property type="term" value="C:cytosol"/>
    <property type="evidence" value="ECO:0007669"/>
    <property type="project" value="TreeGrafter"/>
</dbReference>
<feature type="modified residue" description="4-aspartylphosphate" evidence="5">
    <location>
        <position position="56"/>
    </location>
</feature>
<name>A0A1Z4KR00_ANAVA</name>
<sequence>MQESLNTILVIEDDTVTRNLYLKGLKIEGFNVIGAENGVVGVQKAQEHLPDIIICDIMMPQMDGYSVLTILRQDSLTAGIPFIFLTASDMRGDLRKGMELGADDYITKPSTLDELLKAIATRLRKQASVKNWCNNLLQKTAKPASTASAVQKTPPDSQSIFPAVPQLKEVFDFIEAYFHQGITLCDVAAAVGYSPAYLTNRVAKQTGDTINNWIVKRRMAEARRLLQNSDETVEQISRLLGYQHVCHFSRQFRQHHGLPPHAWRLCSKNKEELVKV</sequence>
<keyword evidence="4" id="KW-0804">Transcription</keyword>
<dbReference type="GO" id="GO:0032993">
    <property type="term" value="C:protein-DNA complex"/>
    <property type="evidence" value="ECO:0007669"/>
    <property type="project" value="TreeGrafter"/>
</dbReference>
<feature type="domain" description="Response regulatory" evidence="7">
    <location>
        <begin position="7"/>
        <end position="123"/>
    </location>
</feature>